<dbReference type="InterPro" id="IPR007541">
    <property type="entry name" value="Uncharacterised_BSP"/>
</dbReference>
<dbReference type="PANTHER" id="PTHR33321">
    <property type="match status" value="1"/>
</dbReference>
<protein>
    <submittedName>
        <fullName evidence="1">Uncharacterized protein</fullName>
    </submittedName>
</protein>
<reference evidence="1" key="1">
    <citation type="submission" date="2016-02" db="EMBL/GenBank/DDBJ databases">
        <title>WGS assembly of Manihot esculenta.</title>
        <authorList>
            <person name="Bredeson J.V."/>
            <person name="Prochnik S.E."/>
            <person name="Lyons J.B."/>
            <person name="Schmutz J."/>
            <person name="Grimwood J."/>
            <person name="Vrebalov J."/>
            <person name="Bart R.S."/>
            <person name="Amuge T."/>
            <person name="Ferguson M.E."/>
            <person name="Green R."/>
            <person name="Putnam N."/>
            <person name="Stites J."/>
            <person name="Rounsley S."/>
            <person name="Rokhsar D.S."/>
        </authorList>
    </citation>
    <scope>NUCLEOTIDE SEQUENCE [LARGE SCALE GENOMIC DNA]</scope>
    <source>
        <tissue evidence="1">Leaf</tissue>
    </source>
</reference>
<dbReference type="PANTHER" id="PTHR33321:SF3">
    <property type="entry name" value="OS05G0582000 PROTEIN"/>
    <property type="match status" value="1"/>
</dbReference>
<gene>
    <name evidence="1" type="ORF">MANES_02G084700</name>
</gene>
<proteinExistence type="predicted"/>
<dbReference type="STRING" id="3983.A0A2C9WC17"/>
<dbReference type="EMBL" id="CM004388">
    <property type="protein sequence ID" value="OAY57283.1"/>
    <property type="molecule type" value="Genomic_DNA"/>
</dbReference>
<sequence length="293" mass="32674">MDEQQLCQPLLSTTVTITSSSSATPIITPALPNTGDDYYYVVESFSSHFGIILRLFTIFSIGVISIWANYEASKGFGITIINDISDFPAGKRFTLLYMSNDKATRLIQSSSSFVENILYPNISYPKKKVNHVTLRLSSSNLPKLVTVETSTNDEFLITLSPSIMDEAKNLDYVLRSMALQGMSRIWLWDGKGKDKGPPWLLDGLVEYIKTVAGSGPMTALGAWELPEFGEFCLGDRDPRAVAKFLGQCERQSKGFIQRLNRGLKNEWDDRTVENALGTSVDNICHSFVNSVKW</sequence>
<organism evidence="1">
    <name type="scientific">Manihot esculenta</name>
    <name type="common">Cassava</name>
    <name type="synonym">Jatropha manihot</name>
    <dbReference type="NCBI Taxonomy" id="3983"/>
    <lineage>
        <taxon>Eukaryota</taxon>
        <taxon>Viridiplantae</taxon>
        <taxon>Streptophyta</taxon>
        <taxon>Embryophyta</taxon>
        <taxon>Tracheophyta</taxon>
        <taxon>Spermatophyta</taxon>
        <taxon>Magnoliopsida</taxon>
        <taxon>eudicotyledons</taxon>
        <taxon>Gunneridae</taxon>
        <taxon>Pentapetalae</taxon>
        <taxon>rosids</taxon>
        <taxon>fabids</taxon>
        <taxon>Malpighiales</taxon>
        <taxon>Euphorbiaceae</taxon>
        <taxon>Crotonoideae</taxon>
        <taxon>Manihoteae</taxon>
        <taxon>Manihot</taxon>
    </lineage>
</organism>
<accession>A0A2C9WC17</accession>
<dbReference type="AlphaFoldDB" id="A0A2C9WC17"/>
<dbReference type="Pfam" id="PF04450">
    <property type="entry name" value="BSP"/>
    <property type="match status" value="1"/>
</dbReference>
<evidence type="ECO:0000313" key="1">
    <source>
        <dbReference type="EMBL" id="OAY57283.1"/>
    </source>
</evidence>
<name>A0A2C9WC17_MANES</name>